<evidence type="ECO:0000256" key="1">
    <source>
        <dbReference type="ARBA" id="ARBA00022801"/>
    </source>
</evidence>
<dbReference type="Pfam" id="PF01336">
    <property type="entry name" value="tRNA_anti-codon"/>
    <property type="match status" value="1"/>
</dbReference>
<dbReference type="CDD" id="cd00077">
    <property type="entry name" value="HDc"/>
    <property type="match status" value="1"/>
</dbReference>
<evidence type="ECO:0000313" key="3">
    <source>
        <dbReference type="EMBL" id="KNF09868.1"/>
    </source>
</evidence>
<dbReference type="SUPFAM" id="SSF109604">
    <property type="entry name" value="HD-domain/PDEase-like"/>
    <property type="match status" value="1"/>
</dbReference>
<keyword evidence="4" id="KW-1185">Reference proteome</keyword>
<dbReference type="PATRIC" id="fig|1503.3.peg.900"/>
<sequence length="342" mass="40257">MQYKKIQEFEVDDRIDGFYIIRSIEKKTASNGNNFLDITLSDNTGEINAKLWDLKDSIDYEQNMLIKVRGDIVEWQGKKQLKIIRMRSTNESDGVKIEDYIQSAPYDSDDMYNSIYDYITKIKNDDIKKLVDYIIKENYNKLLYYPAAKQNHHAIRSGLLYHILRMLMTAEKLTQIYDYINRDLLYAGIILHDIAKVEEMDANELGVVSDYTVEGQLLGHIIQGIKNIDKVAMELKIDREISILLQHMILSHHYHPEFGSPKKPMIPEAELLHYIDMIDARMYDMEKHLKEVNNGEFTNRVWSLENRKLYRPTNDQLNNYDEESMTKLCTLNKEEVFGKQSY</sequence>
<reference evidence="4" key="1">
    <citation type="submission" date="2015-07" db="EMBL/GenBank/DDBJ databases">
        <title>Draft genome sequence of the purine-degrading Gottschalkia purinilyticum DSM 1384 (formerly Clostridium purinilyticum).</title>
        <authorList>
            <person name="Poehlein A."/>
            <person name="Schiel-Bengelsdorf B."/>
            <person name="Bengelsdorf F.R."/>
            <person name="Daniel R."/>
            <person name="Duerre P."/>
        </authorList>
    </citation>
    <scope>NUCLEOTIDE SEQUENCE [LARGE SCALE GENOMIC DNA]</scope>
    <source>
        <strain evidence="4">DSM 1384</strain>
    </source>
</reference>
<dbReference type="GO" id="GO:0031125">
    <property type="term" value="P:rRNA 3'-end processing"/>
    <property type="evidence" value="ECO:0007669"/>
    <property type="project" value="TreeGrafter"/>
</dbReference>
<dbReference type="InterPro" id="IPR050798">
    <property type="entry name" value="YhaM_exoribonuc/phosphodiest"/>
</dbReference>
<protein>
    <submittedName>
        <fullName evidence="3">3'-5' exoribonuclease YhaM</fullName>
        <ecNumber evidence="3">3.1.-.-</ecNumber>
    </submittedName>
</protein>
<dbReference type="STRING" id="1503.CLPU_1c00330"/>
<organism evidence="3 4">
    <name type="scientific">Gottschalkia purinilytica</name>
    <name type="common">Clostridium purinilyticum</name>
    <dbReference type="NCBI Taxonomy" id="1503"/>
    <lineage>
        <taxon>Bacteria</taxon>
        <taxon>Bacillati</taxon>
        <taxon>Bacillota</taxon>
        <taxon>Tissierellia</taxon>
        <taxon>Tissierellales</taxon>
        <taxon>Gottschalkiaceae</taxon>
        <taxon>Gottschalkia</taxon>
    </lineage>
</organism>
<feature type="domain" description="HD" evidence="2">
    <location>
        <begin position="162"/>
        <end position="281"/>
    </location>
</feature>
<dbReference type="Pfam" id="PF01966">
    <property type="entry name" value="HD"/>
    <property type="match status" value="1"/>
</dbReference>
<dbReference type="EMBL" id="LGSS01000001">
    <property type="protein sequence ID" value="KNF09868.1"/>
    <property type="molecule type" value="Genomic_DNA"/>
</dbReference>
<dbReference type="Gene3D" id="2.40.50.140">
    <property type="entry name" value="Nucleic acid-binding proteins"/>
    <property type="match status" value="1"/>
</dbReference>
<dbReference type="InterPro" id="IPR003607">
    <property type="entry name" value="HD/PDEase_dom"/>
</dbReference>
<name>A0A0L0WEG3_GOTPU</name>
<dbReference type="PANTHER" id="PTHR37294:SF1">
    <property type="entry name" value="3'-5' EXORIBONUCLEASE YHAM"/>
    <property type="match status" value="1"/>
</dbReference>
<evidence type="ECO:0000313" key="4">
    <source>
        <dbReference type="Proteomes" id="UP000037267"/>
    </source>
</evidence>
<dbReference type="OrthoDB" id="9778453at2"/>
<dbReference type="Gene3D" id="1.10.3210.10">
    <property type="entry name" value="Hypothetical protein af1432"/>
    <property type="match status" value="1"/>
</dbReference>
<dbReference type="AlphaFoldDB" id="A0A0L0WEG3"/>
<accession>A0A0L0WEG3</accession>
<dbReference type="InterPro" id="IPR006674">
    <property type="entry name" value="HD_domain"/>
</dbReference>
<comment type="caution">
    <text evidence="3">The sequence shown here is derived from an EMBL/GenBank/DDBJ whole genome shotgun (WGS) entry which is preliminary data.</text>
</comment>
<dbReference type="CDD" id="cd04492">
    <property type="entry name" value="YhaM_OBF_like"/>
    <property type="match status" value="1"/>
</dbReference>
<dbReference type="Proteomes" id="UP000037267">
    <property type="component" value="Unassembled WGS sequence"/>
</dbReference>
<dbReference type="InterPro" id="IPR012340">
    <property type="entry name" value="NA-bd_OB-fold"/>
</dbReference>
<dbReference type="PROSITE" id="PS51831">
    <property type="entry name" value="HD"/>
    <property type="match status" value="1"/>
</dbReference>
<proteinExistence type="predicted"/>
<dbReference type="PANTHER" id="PTHR37294">
    <property type="entry name" value="3'-5' EXORIBONUCLEASE YHAM"/>
    <property type="match status" value="1"/>
</dbReference>
<dbReference type="EC" id="3.1.-.-" evidence="3"/>
<gene>
    <name evidence="3" type="primary">yhaM</name>
    <name evidence="3" type="ORF">CLPU_1c00330</name>
</gene>
<keyword evidence="1 3" id="KW-0378">Hydrolase</keyword>
<evidence type="ECO:0000259" key="2">
    <source>
        <dbReference type="PROSITE" id="PS51831"/>
    </source>
</evidence>
<dbReference type="InterPro" id="IPR004365">
    <property type="entry name" value="NA-bd_OB_tRNA"/>
</dbReference>
<dbReference type="GO" id="GO:0016787">
    <property type="term" value="F:hydrolase activity"/>
    <property type="evidence" value="ECO:0007669"/>
    <property type="project" value="UniProtKB-KW"/>
</dbReference>
<dbReference type="RefSeq" id="WP_050353614.1">
    <property type="nucleotide sequence ID" value="NZ_LGSS01000001.1"/>
</dbReference>
<dbReference type="SUPFAM" id="SSF50249">
    <property type="entry name" value="Nucleic acid-binding proteins"/>
    <property type="match status" value="1"/>
</dbReference>
<dbReference type="GO" id="GO:0003676">
    <property type="term" value="F:nucleic acid binding"/>
    <property type="evidence" value="ECO:0007669"/>
    <property type="project" value="InterPro"/>
</dbReference>